<comment type="catalytic activity">
    <reaction evidence="3 4">
        <text>holo-[ACP] + malonyl-CoA = malonyl-[ACP] + CoA</text>
        <dbReference type="Rhea" id="RHEA:41792"/>
        <dbReference type="Rhea" id="RHEA-COMP:9623"/>
        <dbReference type="Rhea" id="RHEA-COMP:9685"/>
        <dbReference type="ChEBI" id="CHEBI:57287"/>
        <dbReference type="ChEBI" id="CHEBI:57384"/>
        <dbReference type="ChEBI" id="CHEBI:64479"/>
        <dbReference type="ChEBI" id="CHEBI:78449"/>
        <dbReference type="EC" id="2.3.1.39"/>
    </reaction>
</comment>
<dbReference type="GO" id="GO:0005829">
    <property type="term" value="C:cytosol"/>
    <property type="evidence" value="ECO:0007669"/>
    <property type="project" value="TreeGrafter"/>
</dbReference>
<dbReference type="AlphaFoldDB" id="A0A2A4YNC6"/>
<evidence type="ECO:0000256" key="5">
    <source>
        <dbReference type="PIRSR" id="PIRSR000446-1"/>
    </source>
</evidence>
<comment type="similarity">
    <text evidence="4">Belongs to the fabD family.</text>
</comment>
<dbReference type="NCBIfam" id="TIGR00128">
    <property type="entry name" value="fabD"/>
    <property type="match status" value="1"/>
</dbReference>
<name>A0A2A4YNC6_UNCAE</name>
<dbReference type="InterPro" id="IPR001227">
    <property type="entry name" value="Ac_transferase_dom_sf"/>
</dbReference>
<gene>
    <name evidence="7" type="primary">fabD</name>
    <name evidence="7" type="ORF">COB11_01065</name>
</gene>
<organism evidence="7 8">
    <name type="scientific">Aerophobetes bacterium</name>
    <dbReference type="NCBI Taxonomy" id="2030807"/>
    <lineage>
        <taxon>Bacteria</taxon>
        <taxon>Candidatus Aerophobota</taxon>
    </lineage>
</organism>
<dbReference type="PANTHER" id="PTHR42681:SF1">
    <property type="entry name" value="MALONYL-COA-ACYL CARRIER PROTEIN TRANSACYLASE, MITOCHONDRIAL"/>
    <property type="match status" value="1"/>
</dbReference>
<accession>A0A2A4YNC6</accession>
<dbReference type="InterPro" id="IPR050858">
    <property type="entry name" value="Mal-CoA-ACP_Trans/PKS_FabD"/>
</dbReference>
<dbReference type="GO" id="GO:0004314">
    <property type="term" value="F:[acyl-carrier-protein] S-malonyltransferase activity"/>
    <property type="evidence" value="ECO:0007669"/>
    <property type="project" value="UniProtKB-EC"/>
</dbReference>
<evidence type="ECO:0000313" key="7">
    <source>
        <dbReference type="EMBL" id="PCI95815.1"/>
    </source>
</evidence>
<feature type="active site" evidence="5">
    <location>
        <position position="201"/>
    </location>
</feature>
<dbReference type="PANTHER" id="PTHR42681">
    <property type="entry name" value="MALONYL-COA-ACYL CARRIER PROTEIN TRANSACYLASE, MITOCHONDRIAL"/>
    <property type="match status" value="1"/>
</dbReference>
<dbReference type="InterPro" id="IPR024925">
    <property type="entry name" value="Malonyl_CoA-ACP_transAc"/>
</dbReference>
<evidence type="ECO:0000256" key="3">
    <source>
        <dbReference type="ARBA" id="ARBA00048462"/>
    </source>
</evidence>
<dbReference type="SUPFAM" id="SSF52151">
    <property type="entry name" value="FabD/lysophospholipase-like"/>
    <property type="match status" value="1"/>
</dbReference>
<evidence type="ECO:0000256" key="4">
    <source>
        <dbReference type="PIRNR" id="PIRNR000446"/>
    </source>
</evidence>
<comment type="caution">
    <text evidence="7">The sequence shown here is derived from an EMBL/GenBank/DDBJ whole genome shotgun (WGS) entry which is preliminary data.</text>
</comment>
<dbReference type="InterPro" id="IPR014043">
    <property type="entry name" value="Acyl_transferase_dom"/>
</dbReference>
<dbReference type="InterPro" id="IPR016036">
    <property type="entry name" value="Malonyl_transacylase_ACP-bd"/>
</dbReference>
<keyword evidence="2 4" id="KW-0012">Acyltransferase</keyword>
<evidence type="ECO:0000256" key="1">
    <source>
        <dbReference type="ARBA" id="ARBA00022679"/>
    </source>
</evidence>
<dbReference type="SUPFAM" id="SSF55048">
    <property type="entry name" value="Probable ACP-binding domain of malonyl-CoA ACP transacylase"/>
    <property type="match status" value="1"/>
</dbReference>
<keyword evidence="1 4" id="KW-0808">Transferase</keyword>
<dbReference type="Proteomes" id="UP000217838">
    <property type="component" value="Unassembled WGS sequence"/>
</dbReference>
<reference evidence="8" key="1">
    <citation type="submission" date="2017-08" db="EMBL/GenBank/DDBJ databases">
        <title>A dynamic microbial community with high functional redundancy inhabits the cold, oxic subseafloor aquifer.</title>
        <authorList>
            <person name="Tully B.J."/>
            <person name="Wheat C.G."/>
            <person name="Glazer B.T."/>
            <person name="Huber J.A."/>
        </authorList>
    </citation>
    <scope>NUCLEOTIDE SEQUENCE [LARGE SCALE GENOMIC DNA]</scope>
</reference>
<dbReference type="Gene3D" id="3.40.366.10">
    <property type="entry name" value="Malonyl-Coenzyme A Acyl Carrier Protein, domain 2"/>
    <property type="match status" value="1"/>
</dbReference>
<proteinExistence type="inferred from homology"/>
<protein>
    <recommendedName>
        <fullName evidence="4">Malonyl CoA-acyl carrier protein transacylase</fullName>
        <ecNumber evidence="4">2.3.1.39</ecNumber>
    </recommendedName>
</protein>
<feature type="domain" description="Malonyl-CoA:ACP transacylase (MAT)" evidence="6">
    <location>
        <begin position="8"/>
        <end position="301"/>
    </location>
</feature>
<evidence type="ECO:0000313" key="8">
    <source>
        <dbReference type="Proteomes" id="UP000217838"/>
    </source>
</evidence>
<dbReference type="EMBL" id="NVUU01000008">
    <property type="protein sequence ID" value="PCI95815.1"/>
    <property type="molecule type" value="Genomic_DNA"/>
</dbReference>
<dbReference type="GO" id="GO:0006633">
    <property type="term" value="P:fatty acid biosynthetic process"/>
    <property type="evidence" value="ECO:0007669"/>
    <property type="project" value="TreeGrafter"/>
</dbReference>
<dbReference type="SMART" id="SM00827">
    <property type="entry name" value="PKS_AT"/>
    <property type="match status" value="1"/>
</dbReference>
<dbReference type="InterPro" id="IPR004410">
    <property type="entry name" value="Malonyl_CoA-ACP_transAc_FabD"/>
</dbReference>
<dbReference type="InterPro" id="IPR016035">
    <property type="entry name" value="Acyl_Trfase/lysoPLipase"/>
</dbReference>
<feature type="active site" evidence="5">
    <location>
        <position position="94"/>
    </location>
</feature>
<dbReference type="Gene3D" id="3.30.70.250">
    <property type="entry name" value="Malonyl-CoA ACP transacylase, ACP-binding"/>
    <property type="match status" value="1"/>
</dbReference>
<dbReference type="EC" id="2.3.1.39" evidence="4"/>
<dbReference type="PIRSF" id="PIRSF000446">
    <property type="entry name" value="Mct"/>
    <property type="match status" value="1"/>
</dbReference>
<evidence type="ECO:0000256" key="2">
    <source>
        <dbReference type="ARBA" id="ARBA00023315"/>
    </source>
</evidence>
<evidence type="ECO:0000259" key="6">
    <source>
        <dbReference type="SMART" id="SM00827"/>
    </source>
</evidence>
<dbReference type="Pfam" id="PF00698">
    <property type="entry name" value="Acyl_transf_1"/>
    <property type="match status" value="1"/>
</dbReference>
<sequence>MSKEIVYLFPGQGAQYVSMGQDFYNTFAEAKDIFDKADEILGYSLSSIIFDGPKQELTKTKYSQLAIFVVSSAIAAAFAKKFPEIKPSICAGLSLGEYTALYMSGKISFKECLLLVQARANHMHEASINNPGGLSVVLGFDEKTIREHIESQGYMLWIANLNCPGQVVISGSHEELEKATLSLKEAGAKRILPLDVSGAFHSGLMKEAQEKLKNKIGNTAFKGSSVQIAMNVPGDFVEDTAHMKDHLIKQVASTTKWEKSIRVIDEKNVAFYIEMGPGRSLCGMNKKIGVKAPSYNLEKIEDLEKILEKIGVCYA</sequence>